<keyword evidence="4" id="KW-1185">Reference proteome</keyword>
<feature type="compositionally biased region" description="Basic residues" evidence="1">
    <location>
        <begin position="40"/>
        <end position="51"/>
    </location>
</feature>
<proteinExistence type="predicted"/>
<dbReference type="AlphaFoldDB" id="A0AAW5SMG3"/>
<dbReference type="Proteomes" id="UP001207528">
    <property type="component" value="Unassembled WGS sequence"/>
</dbReference>
<name>A0AAW5SMG3_MYCNV</name>
<evidence type="ECO:0000313" key="2">
    <source>
        <dbReference type="EMBL" id="GAT12641.1"/>
    </source>
</evidence>
<dbReference type="EMBL" id="BCTA01000094">
    <property type="protein sequence ID" value="GAT12641.1"/>
    <property type="molecule type" value="Genomic_DNA"/>
</dbReference>
<reference evidence="2 4" key="1">
    <citation type="journal article" date="2016" name="Genome Announc.">
        <title>Draft Genome Sequences of Five Rapidly Growing Mycobacterium Species, M. thermoresistibile, M. fortuitum subsp. acetamidolyticum, M. canariasense, M. brisbanense, and M. novocastrense.</title>
        <authorList>
            <person name="Katahira K."/>
            <person name="Ogura Y."/>
            <person name="Gotoh Y."/>
            <person name="Hayashi T."/>
        </authorList>
    </citation>
    <scope>NUCLEOTIDE SEQUENCE [LARGE SCALE GENOMIC DNA]</scope>
    <source>
        <strain evidence="2 4">JCM18114</strain>
    </source>
</reference>
<sequence>MAKDHGSSVKNDKQYEGLRKKGMSKSRAAAIANTPDASKKGGKKSGGSKKS</sequence>
<feature type="region of interest" description="Disordered" evidence="1">
    <location>
        <begin position="1"/>
        <end position="51"/>
    </location>
</feature>
<comment type="caution">
    <text evidence="3">The sequence shown here is derived from an EMBL/GenBank/DDBJ whole genome shotgun (WGS) entry which is preliminary data.</text>
</comment>
<dbReference type="InterPro" id="IPR055642">
    <property type="entry name" value="DUF7218"/>
</dbReference>
<accession>A0AAW5SMG3</accession>
<gene>
    <name evidence="3" type="ORF">H7I77_18885</name>
    <name evidence="2" type="ORF">RMCN_5774</name>
</gene>
<reference evidence="3" key="3">
    <citation type="journal article" date="2022" name="BMC Genomics">
        <title>Comparative genome analysis of mycobacteria focusing on tRNA and non-coding RNA.</title>
        <authorList>
            <person name="Behra P.R.K."/>
            <person name="Pettersson B.M.F."/>
            <person name="Ramesh M."/>
            <person name="Das S."/>
            <person name="Dasgupta S."/>
            <person name="Kirsebom L.A."/>
        </authorList>
    </citation>
    <scope>NUCLEOTIDE SEQUENCE</scope>
    <source>
        <strain evidence="3">DSM 44203</strain>
    </source>
</reference>
<organism evidence="3 5">
    <name type="scientific">Mycolicibacterium novocastrense</name>
    <name type="common">Mycobacterium novocastrense</name>
    <dbReference type="NCBI Taxonomy" id="59813"/>
    <lineage>
        <taxon>Bacteria</taxon>
        <taxon>Bacillati</taxon>
        <taxon>Actinomycetota</taxon>
        <taxon>Actinomycetes</taxon>
        <taxon>Mycobacteriales</taxon>
        <taxon>Mycobacteriaceae</taxon>
        <taxon>Mycolicibacterium</taxon>
    </lineage>
</organism>
<evidence type="ECO:0000313" key="4">
    <source>
        <dbReference type="Proteomes" id="UP000069773"/>
    </source>
</evidence>
<feature type="compositionally biased region" description="Basic and acidic residues" evidence="1">
    <location>
        <begin position="1"/>
        <end position="19"/>
    </location>
</feature>
<reference evidence="3" key="2">
    <citation type="submission" date="2020-07" db="EMBL/GenBank/DDBJ databases">
        <authorList>
            <person name="Pettersson B.M.F."/>
            <person name="Behra P.R.K."/>
            <person name="Ramesh M."/>
            <person name="Das S."/>
            <person name="Dasgupta S."/>
            <person name="Kirsebom L.A."/>
        </authorList>
    </citation>
    <scope>NUCLEOTIDE SEQUENCE</scope>
    <source>
        <strain evidence="3">DSM 44203</strain>
    </source>
</reference>
<evidence type="ECO:0000313" key="3">
    <source>
        <dbReference type="EMBL" id="MCV7025390.1"/>
    </source>
</evidence>
<dbReference type="EMBL" id="JACKTI010000047">
    <property type="protein sequence ID" value="MCV7025390.1"/>
    <property type="molecule type" value="Genomic_DNA"/>
</dbReference>
<evidence type="ECO:0000313" key="5">
    <source>
        <dbReference type="Proteomes" id="UP001207528"/>
    </source>
</evidence>
<protein>
    <submittedName>
        <fullName evidence="2">Rho termination factor</fullName>
    </submittedName>
</protein>
<dbReference type="RefSeq" id="WP_165595640.1">
    <property type="nucleotide sequence ID" value="NZ_BCTA01000094.1"/>
</dbReference>
<evidence type="ECO:0000256" key="1">
    <source>
        <dbReference type="SAM" id="MobiDB-lite"/>
    </source>
</evidence>
<dbReference type="Pfam" id="PF23855">
    <property type="entry name" value="DUF7218"/>
    <property type="match status" value="1"/>
</dbReference>
<dbReference type="Proteomes" id="UP000069773">
    <property type="component" value="Unassembled WGS sequence"/>
</dbReference>